<name>A0ABY4ET38_9BACI</name>
<dbReference type="InterPro" id="IPR053161">
    <property type="entry name" value="Ulvan_degrading_GH"/>
</dbReference>
<accession>A0ABY4ET38</accession>
<keyword evidence="2" id="KW-1185">Reference proteome</keyword>
<proteinExistence type="predicted"/>
<gene>
    <name evidence="1" type="ORF">MUN88_13190</name>
</gene>
<sequence length="834" mass="96214">MDALYQQFLQPATEFAPMPFWFWNDRLDKAVLREQIADFQQKGVEGFVLHPRKGIPEQTKYLSDEFMEYVRFAVEEADQRNMHVILYDEAMYPSGAANGKVVEQEPRFASRGLKVQEMNDWDQSIEIPLESDDRVVAVYLALKNESEGYDVDHTTCLYPLNAQVVMINREKAVVPAEVIDSFFQANNRKKEEYACLFLIEGYTEGTIRGVHPEQDDGETHAPRSADLLNPAAVQSFINLTHERYKEIVGDYFGNTIFAMFTDEPDITGRNSKPGYLAWTQHFEISLYHEGLHVEDLPGLFFDIGEKTSRIRQTYQKAIDKRMLESYYIPIAEWCKENRLHLTGHPAKSDDIGLLKPFTIPGQDVVWRWVAPEDDQGITGEHTTAGKCGSDAARHYGRRRNLNEYLGVCGVDNSWNLSASDMKWYTDWLAVRGVNLFCPHAFYYSVEGRERSHERPPDVGLNNVWWPYYSYFSTYIKRISWLMTDSVNQAGIAILALDHYLPWKVAAAFYQNQIEFNYVHESLFKDEKVTVENGRLVIGDQSYQAVLVDDMEWSQLDSSVLKQLKLFADQGGKVYVVSDTLQQPDFETIYVTSDDNKKLAEQLAMHRYTELTGDHQNIRITKINKGGRLFYFMTNEGESNYKGGIQFVTDQPVEEWNPWTGERSLLMKLDDNDYYLHLPRRESIIWAVGHEDGTIETRAKRKAVTEEWTSTLQPQNKEGAWNRSELLDWSMCEELRYFSGTMEYLFCFEYDGEDVEEIVIDLGEVHEIAEVTLNDSPSKVKMWSPYDVTFSSDYLLDGKNTLHVFVTNNSANKMDQQLLPSGLVGPIKIIGKRNE</sequence>
<reference evidence="1 2" key="1">
    <citation type="submission" date="2022-04" db="EMBL/GenBank/DDBJ databases">
        <title>Gracilibacillus sp. isolated from saltern.</title>
        <authorList>
            <person name="Won M."/>
            <person name="Lee C.-M."/>
            <person name="Woen H.-Y."/>
            <person name="Kwon S.-W."/>
        </authorList>
    </citation>
    <scope>NUCLEOTIDE SEQUENCE [LARGE SCALE GENOMIC DNA]</scope>
    <source>
        <strain evidence="1 2">SSWR10-1</strain>
    </source>
</reference>
<dbReference type="Pfam" id="PF17132">
    <property type="entry name" value="Glyco_hydro_106"/>
    <property type="match status" value="1"/>
</dbReference>
<dbReference type="SUPFAM" id="SSF49785">
    <property type="entry name" value="Galactose-binding domain-like"/>
    <property type="match status" value="1"/>
</dbReference>
<evidence type="ECO:0008006" key="3">
    <source>
        <dbReference type="Google" id="ProtNLM"/>
    </source>
</evidence>
<dbReference type="EMBL" id="CP095072">
    <property type="protein sequence ID" value="UOQ47037.1"/>
    <property type="molecule type" value="Genomic_DNA"/>
</dbReference>
<dbReference type="PANTHER" id="PTHR36848">
    <property type="entry name" value="DNA-BINDING PROTEIN (PUTATIVE SECRETED PROTEIN)-RELATED"/>
    <property type="match status" value="1"/>
</dbReference>
<evidence type="ECO:0000313" key="1">
    <source>
        <dbReference type="EMBL" id="UOQ47037.1"/>
    </source>
</evidence>
<dbReference type="Gene3D" id="2.60.120.260">
    <property type="entry name" value="Galactose-binding domain-like"/>
    <property type="match status" value="1"/>
</dbReference>
<evidence type="ECO:0000313" key="2">
    <source>
        <dbReference type="Proteomes" id="UP000831782"/>
    </source>
</evidence>
<dbReference type="Proteomes" id="UP000831782">
    <property type="component" value="Chromosome"/>
</dbReference>
<dbReference type="InterPro" id="IPR008979">
    <property type="entry name" value="Galactose-bd-like_sf"/>
</dbReference>
<protein>
    <recommendedName>
        <fullName evidence="3">Alpha-L-rhamnosidase</fullName>
    </recommendedName>
</protein>
<organism evidence="1 2">
    <name type="scientific">Gracilibacillus caseinilyticus</name>
    <dbReference type="NCBI Taxonomy" id="2932256"/>
    <lineage>
        <taxon>Bacteria</taxon>
        <taxon>Bacillati</taxon>
        <taxon>Bacillota</taxon>
        <taxon>Bacilli</taxon>
        <taxon>Bacillales</taxon>
        <taxon>Bacillaceae</taxon>
        <taxon>Gracilibacillus</taxon>
    </lineage>
</organism>
<dbReference type="PANTHER" id="PTHR36848:SF2">
    <property type="entry name" value="SECRETED PROTEIN"/>
    <property type="match status" value="1"/>
</dbReference>
<dbReference type="RefSeq" id="WP_244715767.1">
    <property type="nucleotide sequence ID" value="NZ_CP095072.1"/>
</dbReference>